<dbReference type="EMBL" id="BSDE01000003">
    <property type="protein sequence ID" value="GLH73662.1"/>
    <property type="molecule type" value="Genomic_DNA"/>
</dbReference>
<evidence type="ECO:0000256" key="1">
    <source>
        <dbReference type="SAM" id="Phobius"/>
    </source>
</evidence>
<feature type="transmembrane region" description="Helical" evidence="1">
    <location>
        <begin position="20"/>
        <end position="39"/>
    </location>
</feature>
<proteinExistence type="predicted"/>
<keyword evidence="3" id="KW-1185">Reference proteome</keyword>
<keyword evidence="1" id="KW-1133">Transmembrane helix</keyword>
<sequence>MSRFLPPLRTLLPAEHGSWFMLGFPLVLGLLLRPSLAGLRGHHDQRGL</sequence>
<evidence type="ECO:0000313" key="2">
    <source>
        <dbReference type="EMBL" id="GLH73662.1"/>
    </source>
</evidence>
<keyword evidence="1" id="KW-0472">Membrane</keyword>
<gene>
    <name evidence="2" type="ORF">GETHLI_21640</name>
</gene>
<dbReference type="RefSeq" id="WP_285575086.1">
    <property type="nucleotide sequence ID" value="NZ_BSDE01000003.1"/>
</dbReference>
<reference evidence="2 3" key="1">
    <citation type="journal article" date="2023" name="Antonie Van Leeuwenhoek">
        <title>Mesoterricola silvestris gen. nov., sp. nov., Mesoterricola sediminis sp. nov., Geothrix oryzae sp. nov., Geothrix edaphica sp. nov., Geothrix rubra sp. nov., and Geothrix limicola sp. nov., six novel members of Acidobacteriota isolated from soils.</title>
        <authorList>
            <person name="Itoh H."/>
            <person name="Sugisawa Y."/>
            <person name="Mise K."/>
            <person name="Xu Z."/>
            <person name="Kuniyasu M."/>
            <person name="Ushijima N."/>
            <person name="Kawano K."/>
            <person name="Kobayashi E."/>
            <person name="Shiratori Y."/>
            <person name="Masuda Y."/>
            <person name="Senoo K."/>
        </authorList>
    </citation>
    <scope>NUCLEOTIDE SEQUENCE [LARGE SCALE GENOMIC DNA]</scope>
    <source>
        <strain evidence="2 3">Red804</strain>
    </source>
</reference>
<keyword evidence="1" id="KW-0812">Transmembrane</keyword>
<organism evidence="2 3">
    <name type="scientific">Geothrix limicola</name>
    <dbReference type="NCBI Taxonomy" id="2927978"/>
    <lineage>
        <taxon>Bacteria</taxon>
        <taxon>Pseudomonadati</taxon>
        <taxon>Acidobacteriota</taxon>
        <taxon>Holophagae</taxon>
        <taxon>Holophagales</taxon>
        <taxon>Holophagaceae</taxon>
        <taxon>Geothrix</taxon>
    </lineage>
</organism>
<dbReference type="Pfam" id="PF14256">
    <property type="entry name" value="YwiC"/>
    <property type="match status" value="1"/>
</dbReference>
<comment type="caution">
    <text evidence="2">The sequence shown here is derived from an EMBL/GenBank/DDBJ whole genome shotgun (WGS) entry which is preliminary data.</text>
</comment>
<name>A0ABQ5QG76_9BACT</name>
<dbReference type="Proteomes" id="UP001165069">
    <property type="component" value="Unassembled WGS sequence"/>
</dbReference>
<accession>A0ABQ5QG76</accession>
<dbReference type="InterPro" id="IPR025576">
    <property type="entry name" value="YwiC"/>
</dbReference>
<evidence type="ECO:0000313" key="3">
    <source>
        <dbReference type="Proteomes" id="UP001165069"/>
    </source>
</evidence>
<protein>
    <submittedName>
        <fullName evidence="2">Uncharacterized protein</fullName>
    </submittedName>
</protein>